<dbReference type="EMBL" id="LMVO01000001">
    <property type="protein sequence ID" value="PAV10111.1"/>
    <property type="molecule type" value="Genomic_DNA"/>
</dbReference>
<dbReference type="Proteomes" id="UP000243820">
    <property type="component" value="Unassembled WGS sequence"/>
</dbReference>
<gene>
    <name evidence="2" type="ORF">ASJ83_06560</name>
</gene>
<dbReference type="PROSITE" id="PS51819">
    <property type="entry name" value="VOC"/>
    <property type="match status" value="1"/>
</dbReference>
<dbReference type="InterPro" id="IPR025870">
    <property type="entry name" value="Glyoxalase-like_dom"/>
</dbReference>
<evidence type="ECO:0000313" key="3">
    <source>
        <dbReference type="Proteomes" id="UP000243820"/>
    </source>
</evidence>
<dbReference type="Pfam" id="PF12681">
    <property type="entry name" value="Glyoxalase_2"/>
    <property type="match status" value="1"/>
</dbReference>
<accession>A0AAX0Q9X5</accession>
<feature type="domain" description="VOC" evidence="1">
    <location>
        <begin position="2"/>
        <end position="120"/>
    </location>
</feature>
<reference evidence="2 3" key="1">
    <citation type="journal article" date="2017" name="BMC Genomics">
        <title>Genomic analysis of methanogenic archaea reveals a shift towards energy conservation.</title>
        <authorList>
            <person name="Gilmore S.P."/>
            <person name="Henske J.K."/>
            <person name="Sexton J.A."/>
            <person name="Solomon K.V."/>
            <person name="Seppala S."/>
            <person name="Yoo J.I."/>
            <person name="Huyett L.M."/>
            <person name="Pressman A."/>
            <person name="Cogan J.Z."/>
            <person name="Kivenson V."/>
            <person name="Peng X."/>
            <person name="Tan Y."/>
            <person name="Valentine D.L."/>
            <person name="O'Malley M.A."/>
        </authorList>
    </citation>
    <scope>NUCLEOTIDE SEQUENCE [LARGE SCALE GENOMIC DNA]</scope>
    <source>
        <strain evidence="2 3">XII</strain>
    </source>
</reference>
<sequence length="156" mass="18026">MKFICPLIVVDDIEASKKFYIEVLDQKITMDLGANVTFAESFAIQSKSTWTEFIDKPASEIRYQGNDAELYFEAPDFDASVERLKTCGVKYVHPVKEYAWGQRVVRFYDPDMHIVEVGESMMNVCRRLKAQGMTLERIVEKTMFPAEVVKFFLEGE</sequence>
<proteinExistence type="predicted"/>
<organism evidence="2 3">
    <name type="scientific">Methanocorpusculum parvum</name>
    <dbReference type="NCBI Taxonomy" id="2193"/>
    <lineage>
        <taxon>Archaea</taxon>
        <taxon>Methanobacteriati</taxon>
        <taxon>Methanobacteriota</taxon>
        <taxon>Stenosarchaea group</taxon>
        <taxon>Methanomicrobia</taxon>
        <taxon>Methanomicrobiales</taxon>
        <taxon>Methanocorpusculaceae</taxon>
        <taxon>Methanocorpusculum</taxon>
    </lineage>
</organism>
<evidence type="ECO:0000313" key="2">
    <source>
        <dbReference type="EMBL" id="PAV10111.1"/>
    </source>
</evidence>
<dbReference type="InterPro" id="IPR029068">
    <property type="entry name" value="Glyas_Bleomycin-R_OHBP_Dase"/>
</dbReference>
<name>A0AAX0Q9X5_9EURY</name>
<evidence type="ECO:0000259" key="1">
    <source>
        <dbReference type="PROSITE" id="PS51819"/>
    </source>
</evidence>
<dbReference type="Gene3D" id="3.10.180.10">
    <property type="entry name" value="2,3-Dihydroxybiphenyl 1,2-Dioxygenase, domain 1"/>
    <property type="match status" value="1"/>
</dbReference>
<dbReference type="RefSeq" id="WP_095641574.1">
    <property type="nucleotide sequence ID" value="NZ_LMVO01000001.1"/>
</dbReference>
<comment type="caution">
    <text evidence="2">The sequence shown here is derived from an EMBL/GenBank/DDBJ whole genome shotgun (WGS) entry which is preliminary data.</text>
</comment>
<dbReference type="SUPFAM" id="SSF54593">
    <property type="entry name" value="Glyoxalase/Bleomycin resistance protein/Dihydroxybiphenyl dioxygenase"/>
    <property type="match status" value="1"/>
</dbReference>
<dbReference type="InterPro" id="IPR037523">
    <property type="entry name" value="VOC_core"/>
</dbReference>
<keyword evidence="3" id="KW-1185">Reference proteome</keyword>
<dbReference type="AlphaFoldDB" id="A0AAX0Q9X5"/>
<protein>
    <submittedName>
        <fullName evidence="2">Glyoxalase</fullName>
    </submittedName>
</protein>